<dbReference type="FunFam" id="3.40.50.300:FF:000025">
    <property type="entry name" value="ATP-dependent Clp protease subunit"/>
    <property type="match status" value="1"/>
</dbReference>
<dbReference type="Pfam" id="PF00004">
    <property type="entry name" value="AAA"/>
    <property type="match status" value="1"/>
</dbReference>
<dbReference type="CDD" id="cd19499">
    <property type="entry name" value="RecA-like_ClpB_Hsp104-like"/>
    <property type="match status" value="1"/>
</dbReference>
<feature type="coiled-coil region" evidence="5">
    <location>
        <begin position="370"/>
        <end position="397"/>
    </location>
</feature>
<comment type="similarity">
    <text evidence="4">Belongs to the ClpA/ClpB family.</text>
</comment>
<organism evidence="7 8">
    <name type="scientific">Limosilactobacillus reuteri</name>
    <name type="common">Lactobacillus reuteri</name>
    <dbReference type="NCBI Taxonomy" id="1598"/>
    <lineage>
        <taxon>Bacteria</taxon>
        <taxon>Bacillati</taxon>
        <taxon>Bacillota</taxon>
        <taxon>Bacilli</taxon>
        <taxon>Lactobacillales</taxon>
        <taxon>Lactobacillaceae</taxon>
        <taxon>Limosilactobacillus</taxon>
    </lineage>
</organism>
<dbReference type="PANTHER" id="PTHR11638">
    <property type="entry name" value="ATP-DEPENDENT CLP PROTEASE"/>
    <property type="match status" value="1"/>
</dbReference>
<dbReference type="InterPro" id="IPR041546">
    <property type="entry name" value="ClpA/ClpB_AAA_lid"/>
</dbReference>
<dbReference type="Gene3D" id="3.40.50.300">
    <property type="entry name" value="P-loop containing nucleotide triphosphate hydrolases"/>
    <property type="match status" value="2"/>
</dbReference>
<evidence type="ECO:0000259" key="6">
    <source>
        <dbReference type="PROSITE" id="PS50151"/>
    </source>
</evidence>
<sequence length="734" mass="81740">MQCQYCHQNPATIHLQMNFNGQRIQIDLCQNCYQKLQNLQTDMMNGGNGMNNFGFGSLEDFMNAMNNMQSQAAGANGQNMNGQAQRQGGGRNGKGILGQYGINLTDLARQGKIDPVIGRDNEIKRVIEILNRRTKNNPVLIGEAGVGKTAVVEGLAQAIVSGQVPEKLANKEIIRLDVVSLVQGTGIRGQFEKRMQQLMEEVRKNKNIILFIDEIHEIMGAGNAEGGMDAGNVLKPALARGDFQLVGATTLNEYRKIEKDAALARRFQPVEVDEPSVEETIRILNGIKSRYQDYHHVKYTDDAIVAAAKLSDRYIQDRYLPDKAIDLLDEAGSKKNLTLKNVDPNAIENEIHTAEAHKQQAADNQDYEKAAFYRDQVAKLERAKKEAEENHTEDSATVTVKDMQKIVEERTNIPVGDLQKQEENQLRDLDKKLDEHVIGQTQAVDKVARAIRRNRIGLNKSGRPIGSFLFVGPTGVGKTETAKQLALQLFGSKDAMIRFDMSEYMDKTSTSKLIGAAPGYVGYEEAGQLTEQVRRHPYSLILLDEVEKAHPDVMHMFLQILDDGRLTDSQGRTVSFKDTIIIMTSNAGTGDSEASVGFGAESNGSTHSIIDKLTNYFKPEFLNRFDDIVQFNALSKDDLMKIVSLMIDDVNNMLADKNLHIEVTTDVEEKLVDMGFDPKMGARPLRRVIQEQIEDRIADYVLDHSDAHKLVAKLDNNGNIVVEETEAVPTIAKK</sequence>
<dbReference type="Proteomes" id="UP000244369">
    <property type="component" value="Chromosome"/>
</dbReference>
<reference evidence="7 8" key="1">
    <citation type="submission" date="2018-03" db="EMBL/GenBank/DDBJ databases">
        <title>Complete Genome Sequence of the Chinese traditional Highland Barley wine Isolate Lactobacillus reuteri WHH1689.</title>
        <authorList>
            <person name="Chen S."/>
            <person name="Chen L."/>
            <person name="Chen L."/>
            <person name="Li Y."/>
        </authorList>
    </citation>
    <scope>NUCLEOTIDE SEQUENCE [LARGE SCALE GENOMIC DNA]</scope>
    <source>
        <strain evidence="7 8">WHH1689</strain>
    </source>
</reference>
<evidence type="ECO:0000256" key="2">
    <source>
        <dbReference type="ARBA" id="ARBA00022840"/>
    </source>
</evidence>
<proteinExistence type="inferred from homology"/>
<dbReference type="AlphaFoldDB" id="A0A2S1ESB0"/>
<dbReference type="PROSITE" id="PS50151">
    <property type="entry name" value="UVR"/>
    <property type="match status" value="1"/>
</dbReference>
<keyword evidence="7" id="KW-0645">Protease</keyword>
<dbReference type="InterPro" id="IPR003959">
    <property type="entry name" value="ATPase_AAA_core"/>
</dbReference>
<accession>A0A2S1ESB0</accession>
<dbReference type="EMBL" id="CP027805">
    <property type="protein sequence ID" value="AWD62803.1"/>
    <property type="molecule type" value="Genomic_DNA"/>
</dbReference>
<gene>
    <name evidence="7" type="primary">clpE</name>
    <name evidence="7" type="ORF">LWHH1689_1515</name>
</gene>
<dbReference type="PRINTS" id="PR00300">
    <property type="entry name" value="CLPPROTEASEA"/>
</dbReference>
<keyword evidence="1 4" id="KW-0547">Nucleotide-binding</keyword>
<dbReference type="InterPro" id="IPR027417">
    <property type="entry name" value="P-loop_NTPase"/>
</dbReference>
<name>A0A2S1ESB0_LIMRT</name>
<dbReference type="PROSITE" id="PS00871">
    <property type="entry name" value="CLPAB_2"/>
    <property type="match status" value="1"/>
</dbReference>
<dbReference type="SMART" id="SM01086">
    <property type="entry name" value="ClpB_D2-small"/>
    <property type="match status" value="1"/>
</dbReference>
<dbReference type="PANTHER" id="PTHR11638:SF175">
    <property type="entry name" value="ATP-DEPENDENT CLP PROTEASE, ATP-BINDING SUBUNIT CLPC"/>
    <property type="match status" value="1"/>
</dbReference>
<feature type="domain" description="UVR" evidence="6">
    <location>
        <begin position="348"/>
        <end position="383"/>
    </location>
</feature>
<evidence type="ECO:0000256" key="4">
    <source>
        <dbReference type="RuleBase" id="RU004432"/>
    </source>
</evidence>
<dbReference type="InterPro" id="IPR018368">
    <property type="entry name" value="ClpA/B_CS1"/>
</dbReference>
<dbReference type="InterPro" id="IPR019489">
    <property type="entry name" value="Clp_ATPase_C"/>
</dbReference>
<dbReference type="CDD" id="cd00009">
    <property type="entry name" value="AAA"/>
    <property type="match status" value="1"/>
</dbReference>
<protein>
    <submittedName>
        <fullName evidence="7">ATP-dependent Clp protease ATP-binding protein</fullName>
    </submittedName>
</protein>
<evidence type="ECO:0000256" key="1">
    <source>
        <dbReference type="ARBA" id="ARBA00022741"/>
    </source>
</evidence>
<dbReference type="Pfam" id="PF07724">
    <property type="entry name" value="AAA_2"/>
    <property type="match status" value="1"/>
</dbReference>
<evidence type="ECO:0000256" key="3">
    <source>
        <dbReference type="ARBA" id="ARBA00023186"/>
    </source>
</evidence>
<dbReference type="SMART" id="SM00382">
    <property type="entry name" value="AAA"/>
    <property type="match status" value="2"/>
</dbReference>
<dbReference type="GO" id="GO:0016887">
    <property type="term" value="F:ATP hydrolysis activity"/>
    <property type="evidence" value="ECO:0007669"/>
    <property type="project" value="InterPro"/>
</dbReference>
<dbReference type="Gene3D" id="4.10.860.10">
    <property type="entry name" value="UVR domain"/>
    <property type="match status" value="1"/>
</dbReference>
<dbReference type="GO" id="GO:0034605">
    <property type="term" value="P:cellular response to heat"/>
    <property type="evidence" value="ECO:0007669"/>
    <property type="project" value="TreeGrafter"/>
</dbReference>
<dbReference type="Pfam" id="PF17871">
    <property type="entry name" value="AAA_lid_9"/>
    <property type="match status" value="1"/>
</dbReference>
<dbReference type="PROSITE" id="PS00870">
    <property type="entry name" value="CLPAB_1"/>
    <property type="match status" value="1"/>
</dbReference>
<evidence type="ECO:0000313" key="7">
    <source>
        <dbReference type="EMBL" id="AWD62803.1"/>
    </source>
</evidence>
<dbReference type="InterPro" id="IPR050130">
    <property type="entry name" value="ClpA_ClpB"/>
</dbReference>
<evidence type="ECO:0000256" key="5">
    <source>
        <dbReference type="SAM" id="Coils"/>
    </source>
</evidence>
<keyword evidence="3 4" id="KW-0143">Chaperone</keyword>
<dbReference type="InterPro" id="IPR003593">
    <property type="entry name" value="AAA+_ATPase"/>
</dbReference>
<dbReference type="InterPro" id="IPR028299">
    <property type="entry name" value="ClpA/B_CS2"/>
</dbReference>
<dbReference type="GO" id="GO:0006508">
    <property type="term" value="P:proteolysis"/>
    <property type="evidence" value="ECO:0007669"/>
    <property type="project" value="UniProtKB-KW"/>
</dbReference>
<dbReference type="Pfam" id="PF10431">
    <property type="entry name" value="ClpB_D2-small"/>
    <property type="match status" value="1"/>
</dbReference>
<dbReference type="GO" id="GO:0008233">
    <property type="term" value="F:peptidase activity"/>
    <property type="evidence" value="ECO:0007669"/>
    <property type="project" value="UniProtKB-KW"/>
</dbReference>
<keyword evidence="7" id="KW-0378">Hydrolase</keyword>
<dbReference type="GO" id="GO:0005524">
    <property type="term" value="F:ATP binding"/>
    <property type="evidence" value="ECO:0007669"/>
    <property type="project" value="UniProtKB-KW"/>
</dbReference>
<evidence type="ECO:0000313" key="8">
    <source>
        <dbReference type="Proteomes" id="UP000244369"/>
    </source>
</evidence>
<keyword evidence="5" id="KW-0175">Coiled coil</keyword>
<dbReference type="InterPro" id="IPR001270">
    <property type="entry name" value="ClpA/B"/>
</dbReference>
<dbReference type="SUPFAM" id="SSF52540">
    <property type="entry name" value="P-loop containing nucleoside triphosphate hydrolases"/>
    <property type="match status" value="2"/>
</dbReference>
<dbReference type="FunFam" id="3.40.50.300:FF:000010">
    <property type="entry name" value="Chaperone clpB 1, putative"/>
    <property type="match status" value="1"/>
</dbReference>
<dbReference type="GO" id="GO:0005737">
    <property type="term" value="C:cytoplasm"/>
    <property type="evidence" value="ECO:0007669"/>
    <property type="project" value="TreeGrafter"/>
</dbReference>
<keyword evidence="2 4" id="KW-0067">ATP-binding</keyword>
<dbReference type="Gene3D" id="1.10.8.60">
    <property type="match status" value="2"/>
</dbReference>
<dbReference type="InterPro" id="IPR001943">
    <property type="entry name" value="UVR_dom"/>
</dbReference>